<keyword evidence="6" id="KW-0863">Zinc-finger</keyword>
<dbReference type="AlphaFoldDB" id="A8NK54"/>
<dbReference type="InterPro" id="IPR002867">
    <property type="entry name" value="IBR_dom"/>
</dbReference>
<keyword evidence="11" id="KW-1185">Reference proteome</keyword>
<dbReference type="SUPFAM" id="SSF57850">
    <property type="entry name" value="RING/U-box"/>
    <property type="match status" value="1"/>
</dbReference>
<dbReference type="PROSITE" id="PS51873">
    <property type="entry name" value="TRIAD"/>
    <property type="match status" value="1"/>
</dbReference>
<evidence type="ECO:0000256" key="8">
    <source>
        <dbReference type="ARBA" id="ARBA00022833"/>
    </source>
</evidence>
<feature type="domain" description="RING-type" evidence="9">
    <location>
        <begin position="193"/>
        <end position="397"/>
    </location>
</feature>
<dbReference type="CDD" id="cd20335">
    <property type="entry name" value="BRcat_RBR"/>
    <property type="match status" value="1"/>
</dbReference>
<dbReference type="Pfam" id="PF01485">
    <property type="entry name" value="IBR"/>
    <property type="match status" value="2"/>
</dbReference>
<evidence type="ECO:0000256" key="2">
    <source>
        <dbReference type="ARBA" id="ARBA00012251"/>
    </source>
</evidence>
<evidence type="ECO:0000313" key="11">
    <source>
        <dbReference type="Proteomes" id="UP000001861"/>
    </source>
</evidence>
<dbReference type="OrthoDB" id="9977870at2759"/>
<reference evidence="10 11" key="1">
    <citation type="journal article" date="2010" name="Proc. Natl. Acad. Sci. U.S.A.">
        <title>Insights into evolution of multicellular fungi from the assembled chromosomes of the mushroom Coprinopsis cinerea (Coprinus cinereus).</title>
        <authorList>
            <person name="Stajich J.E."/>
            <person name="Wilke S.K."/>
            <person name="Ahren D."/>
            <person name="Au C.H."/>
            <person name="Birren B.W."/>
            <person name="Borodovsky M."/>
            <person name="Burns C."/>
            <person name="Canback B."/>
            <person name="Casselton L.A."/>
            <person name="Cheng C.K."/>
            <person name="Deng J."/>
            <person name="Dietrich F.S."/>
            <person name="Fargo D.C."/>
            <person name="Farman M.L."/>
            <person name="Gathman A.C."/>
            <person name="Goldberg J."/>
            <person name="Guigo R."/>
            <person name="Hoegger P.J."/>
            <person name="Hooker J.B."/>
            <person name="Huggins A."/>
            <person name="James T.Y."/>
            <person name="Kamada T."/>
            <person name="Kilaru S."/>
            <person name="Kodira C."/>
            <person name="Kues U."/>
            <person name="Kupfer D."/>
            <person name="Kwan H.S."/>
            <person name="Lomsadze A."/>
            <person name="Li W."/>
            <person name="Lilly W.W."/>
            <person name="Ma L.J."/>
            <person name="Mackey A.J."/>
            <person name="Manning G."/>
            <person name="Martin F."/>
            <person name="Muraguchi H."/>
            <person name="Natvig D.O."/>
            <person name="Palmerini H."/>
            <person name="Ramesh M.A."/>
            <person name="Rehmeyer C.J."/>
            <person name="Roe B.A."/>
            <person name="Shenoy N."/>
            <person name="Stanke M."/>
            <person name="Ter-Hovhannisyan V."/>
            <person name="Tunlid A."/>
            <person name="Velagapudi R."/>
            <person name="Vision T.J."/>
            <person name="Zeng Q."/>
            <person name="Zolan M.E."/>
            <person name="Pukkila P.J."/>
        </authorList>
    </citation>
    <scope>NUCLEOTIDE SEQUENCE [LARGE SCALE GENOMIC DNA]</scope>
    <source>
        <strain evidence="11">Okayama-7 / 130 / ATCC MYA-4618 / FGSC 9003</strain>
    </source>
</reference>
<dbReference type="InParanoid" id="A8NK54"/>
<evidence type="ECO:0000313" key="10">
    <source>
        <dbReference type="EMBL" id="EAU87331.2"/>
    </source>
</evidence>
<evidence type="ECO:0000256" key="4">
    <source>
        <dbReference type="ARBA" id="ARBA00022723"/>
    </source>
</evidence>
<dbReference type="EMBL" id="AACS02000010">
    <property type="protein sequence ID" value="EAU87331.2"/>
    <property type="molecule type" value="Genomic_DNA"/>
</dbReference>
<evidence type="ECO:0000256" key="6">
    <source>
        <dbReference type="ARBA" id="ARBA00022771"/>
    </source>
</evidence>
<dbReference type="Proteomes" id="UP000001861">
    <property type="component" value="Unassembled WGS sequence"/>
</dbReference>
<dbReference type="OMA" id="ETCTICK"/>
<dbReference type="EC" id="2.3.2.31" evidence="2"/>
<sequence length="478" mass="53059">MASSEPSWDLTAATDAIDLETALLIAQLQLEDALEISAGFKGKGKANAPPSDQEIAVTLLSEEIKAWKQIHEDATLARSVNRAMGTDADILEAFRLAEESAAADRRAAEVLQRQGRLPPPTQSQRIVGEDKAFPNRFKEVKEQRGSAKTDLIKRPIISASTDKKEAQAVTGLYGFVTSSVEERTAGPSVDRYKRVACVSCDDKHRIGSMLKSSCNGDHYWCSACLASVIEVFLRDESLYPLRCCQTPLAKDDVSYYLNNPSLFRRFEEKMREYDVPTKDRVYCSTPTCSAFLGSALTLRGATLYYFNMPASTTCRSCSGATCIDCRKPAHRGDTCTQNETVAQLRALAREVGWQTCPGCSAVVELHHGCNHMTCRCRTQFCYACGVEWKNCRCPQWEEERLLATAQVRAENVMGAQARQAQPVNFAQQVQRAVDNLRVNHGCTWHRWSSRSGGGVCEECGDYLPVYLKVRPVQLYSVS</sequence>
<comment type="caution">
    <text evidence="10">The sequence shown here is derived from an EMBL/GenBank/DDBJ whole genome shotgun (WGS) entry which is preliminary data.</text>
</comment>
<dbReference type="GeneID" id="6010868"/>
<keyword evidence="5" id="KW-0677">Repeat</keyword>
<accession>A8NK54</accession>
<keyword evidence="3" id="KW-0808">Transferase</keyword>
<evidence type="ECO:0000256" key="1">
    <source>
        <dbReference type="ARBA" id="ARBA00001798"/>
    </source>
</evidence>
<dbReference type="InterPro" id="IPR044066">
    <property type="entry name" value="TRIAD_supradom"/>
</dbReference>
<keyword evidence="8" id="KW-0862">Zinc</keyword>
<dbReference type="GO" id="GO:0061630">
    <property type="term" value="F:ubiquitin protein ligase activity"/>
    <property type="evidence" value="ECO:0007669"/>
    <property type="project" value="UniProtKB-EC"/>
</dbReference>
<dbReference type="SMART" id="SM00647">
    <property type="entry name" value="IBR"/>
    <property type="match status" value="2"/>
</dbReference>
<dbReference type="InterPro" id="IPR031127">
    <property type="entry name" value="E3_UB_ligase_RBR"/>
</dbReference>
<evidence type="ECO:0000259" key="9">
    <source>
        <dbReference type="PROSITE" id="PS51873"/>
    </source>
</evidence>
<keyword evidence="7" id="KW-0833">Ubl conjugation pathway</keyword>
<keyword evidence="4" id="KW-0479">Metal-binding</keyword>
<organism evidence="10 11">
    <name type="scientific">Coprinopsis cinerea (strain Okayama-7 / 130 / ATCC MYA-4618 / FGSC 9003)</name>
    <name type="common">Inky cap fungus</name>
    <name type="synonym">Hormographiella aspergillata</name>
    <dbReference type="NCBI Taxonomy" id="240176"/>
    <lineage>
        <taxon>Eukaryota</taxon>
        <taxon>Fungi</taxon>
        <taxon>Dikarya</taxon>
        <taxon>Basidiomycota</taxon>
        <taxon>Agaricomycotina</taxon>
        <taxon>Agaricomycetes</taxon>
        <taxon>Agaricomycetidae</taxon>
        <taxon>Agaricales</taxon>
        <taxon>Agaricineae</taxon>
        <taxon>Psathyrellaceae</taxon>
        <taxon>Coprinopsis</taxon>
    </lineage>
</organism>
<dbReference type="STRING" id="240176.A8NK54"/>
<evidence type="ECO:0000256" key="3">
    <source>
        <dbReference type="ARBA" id="ARBA00022679"/>
    </source>
</evidence>
<dbReference type="eggNOG" id="KOG1812">
    <property type="taxonomic scope" value="Eukaryota"/>
</dbReference>
<dbReference type="GO" id="GO:0016567">
    <property type="term" value="P:protein ubiquitination"/>
    <property type="evidence" value="ECO:0007669"/>
    <property type="project" value="InterPro"/>
</dbReference>
<name>A8NK54_COPC7</name>
<dbReference type="Gene3D" id="1.20.120.1750">
    <property type="match status" value="1"/>
</dbReference>
<dbReference type="KEGG" id="cci:CC1G_02090"/>
<comment type="catalytic activity">
    <reaction evidence="1">
        <text>[E2 ubiquitin-conjugating enzyme]-S-ubiquitinyl-L-cysteine + [acceptor protein]-L-lysine = [E2 ubiquitin-conjugating enzyme]-L-cysteine + [acceptor protein]-N(6)-ubiquitinyl-L-lysine.</text>
        <dbReference type="EC" id="2.3.2.31"/>
    </reaction>
</comment>
<evidence type="ECO:0000256" key="7">
    <source>
        <dbReference type="ARBA" id="ARBA00022786"/>
    </source>
</evidence>
<proteinExistence type="predicted"/>
<gene>
    <name evidence="10" type="ORF">CC1G_02090</name>
</gene>
<dbReference type="PANTHER" id="PTHR11685">
    <property type="entry name" value="RBR FAMILY RING FINGER AND IBR DOMAIN-CONTAINING"/>
    <property type="match status" value="1"/>
</dbReference>
<dbReference type="GO" id="GO:0008270">
    <property type="term" value="F:zinc ion binding"/>
    <property type="evidence" value="ECO:0007669"/>
    <property type="project" value="UniProtKB-KW"/>
</dbReference>
<dbReference type="RefSeq" id="XP_001834354.2">
    <property type="nucleotide sequence ID" value="XM_001834302.2"/>
</dbReference>
<protein>
    <recommendedName>
        <fullName evidence="2">RBR-type E3 ubiquitin transferase</fullName>
        <ecNumber evidence="2">2.3.2.31</ecNumber>
    </recommendedName>
</protein>
<dbReference type="VEuPathDB" id="FungiDB:CC1G_02090"/>
<dbReference type="HOGENOM" id="CLU_022048_7_7_1"/>
<evidence type="ECO:0000256" key="5">
    <source>
        <dbReference type="ARBA" id="ARBA00022737"/>
    </source>
</evidence>
<dbReference type="CDD" id="cd22584">
    <property type="entry name" value="Rcat_RBR_unk"/>
    <property type="match status" value="1"/>
</dbReference>